<dbReference type="Pfam" id="PF14454">
    <property type="entry name" value="Prok_Ub"/>
    <property type="match status" value="1"/>
</dbReference>
<dbReference type="InterPro" id="IPR022289">
    <property type="entry name" value="PRTRC_protein-C"/>
</dbReference>
<dbReference type="NCBIfam" id="TIGR03738">
    <property type="entry name" value="PRTRC_C"/>
    <property type="match status" value="1"/>
</dbReference>
<protein>
    <submittedName>
        <fullName evidence="1">Uncharacterized protein</fullName>
    </submittedName>
</protein>
<reference evidence="1" key="1">
    <citation type="journal article" date="2015" name="Nature">
        <title>Complex archaea that bridge the gap between prokaryotes and eukaryotes.</title>
        <authorList>
            <person name="Spang A."/>
            <person name="Saw J.H."/>
            <person name="Jorgensen S.L."/>
            <person name="Zaremba-Niedzwiedzka K."/>
            <person name="Martijn J."/>
            <person name="Lind A.E."/>
            <person name="van Eijk R."/>
            <person name="Schleper C."/>
            <person name="Guy L."/>
            <person name="Ettema T.J."/>
        </authorList>
    </citation>
    <scope>NUCLEOTIDE SEQUENCE</scope>
</reference>
<evidence type="ECO:0000313" key="1">
    <source>
        <dbReference type="EMBL" id="KKN14597.1"/>
    </source>
</evidence>
<dbReference type="AlphaFoldDB" id="A0A0F9NR83"/>
<accession>A0A0F9NR83</accession>
<name>A0A0F9NR83_9ZZZZ</name>
<gene>
    <name evidence="1" type="ORF">LCGC14_0994580</name>
</gene>
<organism evidence="1">
    <name type="scientific">marine sediment metagenome</name>
    <dbReference type="NCBI Taxonomy" id="412755"/>
    <lineage>
        <taxon>unclassified sequences</taxon>
        <taxon>metagenomes</taxon>
        <taxon>ecological metagenomes</taxon>
    </lineage>
</organism>
<dbReference type="EMBL" id="LAZR01003801">
    <property type="protein sequence ID" value="KKN14597.1"/>
    <property type="molecule type" value="Genomic_DNA"/>
</dbReference>
<sequence length="84" mass="9469">MARKFVYDGKSYDDPNPEFSVDQVREHMANFFPELTTAEVLPARTEGDDQVIEFKRKVGTKGVGAIVVVEDEEETHGLSLTHSR</sequence>
<comment type="caution">
    <text evidence="1">The sequence shown here is derived from an EMBL/GenBank/DDBJ whole genome shotgun (WGS) entry which is preliminary data.</text>
</comment>
<dbReference type="InterPro" id="IPR032866">
    <property type="entry name" value="Prok_Ub"/>
</dbReference>
<proteinExistence type="predicted"/>